<sequence>MSFLFSWEAMHML</sequence>
<evidence type="ECO:0000313" key="1">
    <source>
        <dbReference type="EMBL" id="MBX71961.1"/>
    </source>
</evidence>
<dbReference type="EMBL" id="GGEC01091477">
    <property type="protein sequence ID" value="MBX71961.1"/>
    <property type="molecule type" value="Transcribed_RNA"/>
</dbReference>
<organism evidence="1">
    <name type="scientific">Rhizophora mucronata</name>
    <name type="common">Asiatic mangrove</name>
    <dbReference type="NCBI Taxonomy" id="61149"/>
    <lineage>
        <taxon>Eukaryota</taxon>
        <taxon>Viridiplantae</taxon>
        <taxon>Streptophyta</taxon>
        <taxon>Embryophyta</taxon>
        <taxon>Tracheophyta</taxon>
        <taxon>Spermatophyta</taxon>
        <taxon>Magnoliopsida</taxon>
        <taxon>eudicotyledons</taxon>
        <taxon>Gunneridae</taxon>
        <taxon>Pentapetalae</taxon>
        <taxon>rosids</taxon>
        <taxon>fabids</taxon>
        <taxon>Malpighiales</taxon>
        <taxon>Rhizophoraceae</taxon>
        <taxon>Rhizophora</taxon>
    </lineage>
</organism>
<protein>
    <submittedName>
        <fullName evidence="1">Uncharacterized protein</fullName>
    </submittedName>
</protein>
<name>A0A2P2QYG6_RHIMU</name>
<accession>A0A2P2QYG6</accession>
<proteinExistence type="predicted"/>
<reference evidence="1" key="1">
    <citation type="submission" date="2018-02" db="EMBL/GenBank/DDBJ databases">
        <title>Rhizophora mucronata_Transcriptome.</title>
        <authorList>
            <person name="Meera S.P."/>
            <person name="Sreeshan A."/>
            <person name="Augustine A."/>
        </authorList>
    </citation>
    <scope>NUCLEOTIDE SEQUENCE</scope>
    <source>
        <tissue evidence="1">Leaf</tissue>
    </source>
</reference>